<dbReference type="GO" id="GO:0030515">
    <property type="term" value="F:snoRNA binding"/>
    <property type="evidence" value="ECO:0007669"/>
    <property type="project" value="InterPro"/>
</dbReference>
<dbReference type="InterPro" id="IPR011990">
    <property type="entry name" value="TPR-like_helical_dom_sf"/>
</dbReference>
<dbReference type="GO" id="GO:0032040">
    <property type="term" value="C:small-subunit processome"/>
    <property type="evidence" value="ECO:0007669"/>
    <property type="project" value="TreeGrafter"/>
</dbReference>
<comment type="caution">
    <text evidence="1">The sequence shown here is derived from an EMBL/GenBank/DDBJ whole genome shotgun (WGS) entry which is preliminary data.</text>
</comment>
<reference evidence="1 2" key="1">
    <citation type="journal article" date="2018" name="Nat. Genet.">
        <title>The Rosa genome provides new insights in the design of modern roses.</title>
        <authorList>
            <person name="Bendahmane M."/>
        </authorList>
    </citation>
    <scope>NUCLEOTIDE SEQUENCE [LARGE SCALE GENOMIC DNA]</scope>
    <source>
        <strain evidence="2">cv. Old Blush</strain>
    </source>
</reference>
<dbReference type="GO" id="GO:0000462">
    <property type="term" value="P:maturation of SSU-rRNA from tricistronic rRNA transcript (SSU-rRNA, 5.8S rRNA, LSU-rRNA)"/>
    <property type="evidence" value="ECO:0007669"/>
    <property type="project" value="InterPro"/>
</dbReference>
<proteinExistence type="predicted"/>
<dbReference type="OrthoDB" id="28112at2759"/>
<dbReference type="Gene3D" id="1.25.40.10">
    <property type="entry name" value="Tetratricopeptide repeat domain"/>
    <property type="match status" value="1"/>
</dbReference>
<dbReference type="EMBL" id="PDCK01000044">
    <property type="protein sequence ID" value="PRQ26178.1"/>
    <property type="molecule type" value="Genomic_DNA"/>
</dbReference>
<evidence type="ECO:0000313" key="2">
    <source>
        <dbReference type="Proteomes" id="UP000238479"/>
    </source>
</evidence>
<keyword evidence="2" id="KW-1185">Reference proteome</keyword>
<dbReference type="Proteomes" id="UP000238479">
    <property type="component" value="Chromosome 6"/>
</dbReference>
<name>A0A2P6PW77_ROSCH</name>
<dbReference type="Gramene" id="PRQ26178">
    <property type="protein sequence ID" value="PRQ26178"/>
    <property type="gene ID" value="RchiOBHm_Chr6g0291751"/>
</dbReference>
<sequence>MMKGLGICRTSEDLWNEYLRIETFLNKLKNQKVALREDDRTHTSADEKQWRDENKDLYTLLNQEREYSEGSDADNEKSINTVNKSQEQGLSILRTIYIEAVKALPSSFTLRKRLLEILEATSFVNSEEIRKKIPTDMKRDFPTEPEYWDWLARLEYNPASTQEMSEEITLSQVEKAVQVYELAIEVLPSAIIFNQYAKFFMHATALLKRENNLSGLASPSAALLVIFHVF</sequence>
<protein>
    <submittedName>
        <fullName evidence="1">Uncharacterized protein</fullName>
    </submittedName>
</protein>
<dbReference type="PANTHER" id="PTHR23271">
    <property type="entry name" value="HEPATOCELLULAR CARCINOMA-ASSOCIATED ANTIGEN 66"/>
    <property type="match status" value="1"/>
</dbReference>
<dbReference type="STRING" id="74649.A0A2P6PW77"/>
<dbReference type="PANTHER" id="PTHR23271:SF1">
    <property type="entry name" value="U3 SMALL NUCLEOLAR RNA-ASSOCIATED PROTEIN 6 HOMOLOG"/>
    <property type="match status" value="1"/>
</dbReference>
<dbReference type="AlphaFoldDB" id="A0A2P6PW77"/>
<evidence type="ECO:0000313" key="1">
    <source>
        <dbReference type="EMBL" id="PRQ26178.1"/>
    </source>
</evidence>
<dbReference type="InterPro" id="IPR013949">
    <property type="entry name" value="Utp6"/>
</dbReference>
<organism evidence="1 2">
    <name type="scientific">Rosa chinensis</name>
    <name type="common">China rose</name>
    <dbReference type="NCBI Taxonomy" id="74649"/>
    <lineage>
        <taxon>Eukaryota</taxon>
        <taxon>Viridiplantae</taxon>
        <taxon>Streptophyta</taxon>
        <taxon>Embryophyta</taxon>
        <taxon>Tracheophyta</taxon>
        <taxon>Spermatophyta</taxon>
        <taxon>Magnoliopsida</taxon>
        <taxon>eudicotyledons</taxon>
        <taxon>Gunneridae</taxon>
        <taxon>Pentapetalae</taxon>
        <taxon>rosids</taxon>
        <taxon>fabids</taxon>
        <taxon>Rosales</taxon>
        <taxon>Rosaceae</taxon>
        <taxon>Rosoideae</taxon>
        <taxon>Rosoideae incertae sedis</taxon>
        <taxon>Rosa</taxon>
    </lineage>
</organism>
<accession>A0A2P6PW77</accession>
<dbReference type="GO" id="GO:0034388">
    <property type="term" value="C:Pwp2p-containing subcomplex of 90S preribosome"/>
    <property type="evidence" value="ECO:0007669"/>
    <property type="project" value="TreeGrafter"/>
</dbReference>
<gene>
    <name evidence="1" type="ORF">RchiOBHm_Chr6g0291751</name>
</gene>